<dbReference type="Gene3D" id="3.40.50.300">
    <property type="entry name" value="P-loop containing nucleotide triphosphate hydrolases"/>
    <property type="match status" value="1"/>
</dbReference>
<dbReference type="RefSeq" id="WP_094501620.1">
    <property type="nucleotide sequence ID" value="NZ_CAWNHI010000002.1"/>
</dbReference>
<sequence>MKDLLKKASGGLEGVALDIVNAASGVLKKKLAEAFAMERLKVFRENIQRIGFVKTILNPDSIKKLDDIYFDKTVAYDSCHFELFSQFRCPHVLIEGGPGQGKSLFLRKLCLNEAKGSSLIPIFIEFRNLKFEQNLRTELIEAINELGVSLDSSMFDFVAKSKKVVLFLDGFDEIPNCSRRKVAQELENIGRAYPDLKMLISSRPDAGMGGSYYFTKIKIDPMPLAIQKEFIEHIYECPHQCRSINDILDSSTFLSEVTVSPLLLTLFAITYNSRQFKPDSLSEFYSLIFPTMLYRHDRMKVGFERERKSNLTDFQMQKVFDLLSFLSLQDNNTRFSAYEFSSYLEKIIKIERLEENLEDFLITDISDITALIVKDGYDDYSYTHKSIQEYFAAVFINRLPEEKKSAFYSMIVNKQYEFTKWQNSLAFLETLDHRNYLKYFLIPFKKKLLRLTEKNTVKMTYAQVMQLFGEDSRFLVTEDGIVKGFYWGDTVASVLYKSYSDFAKSKMEKYLTSIRREICDVISFSDAYYYDDCRTDDGDFLLPIDYVIKHASHQIKLSSFISKEFNNSKFKREVIELEAQLDLVDIYTDEILPF</sequence>
<dbReference type="GO" id="GO:0016301">
    <property type="term" value="F:kinase activity"/>
    <property type="evidence" value="ECO:0007669"/>
    <property type="project" value="UniProtKB-KW"/>
</dbReference>
<reference evidence="2 3" key="1">
    <citation type="submission" date="2017-08" db="EMBL/GenBank/DDBJ databases">
        <title>The Vibrio qinghaiensis sp.-Q67 is a luminous bacteria isolated firstly from Qinghai lake, Qinghai province, China, which has been proved to be very sensitive to detect environmental and food pollutants. Therefore, complete genome analysis of V. qinghaiensis sp.-Q67 highlights the potential application of this strain on detection of hazards in the contaminated environments.</title>
        <authorList>
            <person name="Gong L."/>
        </authorList>
    </citation>
    <scope>NUCLEOTIDE SEQUENCE [LARGE SCALE GENOMIC DNA]</scope>
    <source>
        <strain evidence="2 3">Q67</strain>
    </source>
</reference>
<dbReference type="PANTHER" id="PTHR46844">
    <property type="entry name" value="SLR5058 PROTEIN"/>
    <property type="match status" value="1"/>
</dbReference>
<dbReference type="PROSITE" id="PS50837">
    <property type="entry name" value="NACHT"/>
    <property type="match status" value="1"/>
</dbReference>
<evidence type="ECO:0000313" key="2">
    <source>
        <dbReference type="EMBL" id="ASU24138.1"/>
    </source>
</evidence>
<evidence type="ECO:0000259" key="1">
    <source>
        <dbReference type="PROSITE" id="PS50837"/>
    </source>
</evidence>
<keyword evidence="2" id="KW-0808">Transferase</keyword>
<dbReference type="Pfam" id="PF22716">
    <property type="entry name" value="SNaCT11"/>
    <property type="match status" value="1"/>
</dbReference>
<feature type="domain" description="NACHT" evidence="1">
    <location>
        <begin position="90"/>
        <end position="206"/>
    </location>
</feature>
<dbReference type="PANTHER" id="PTHR46844:SF1">
    <property type="entry name" value="SLR5058 PROTEIN"/>
    <property type="match status" value="1"/>
</dbReference>
<dbReference type="InterPro" id="IPR027417">
    <property type="entry name" value="P-loop_NTPase"/>
</dbReference>
<protein>
    <submittedName>
        <fullName evidence="2">Histidine kinase</fullName>
    </submittedName>
</protein>
<accession>A0A223N2Y9</accession>
<dbReference type="AlphaFoldDB" id="A0A223N2Y9"/>
<proteinExistence type="predicted"/>
<keyword evidence="3" id="KW-1185">Reference proteome</keyword>
<dbReference type="KEGG" id="vqi:CCZ37_16665"/>
<dbReference type="SUPFAM" id="SSF52540">
    <property type="entry name" value="P-loop containing nucleoside triphosphate hydrolases"/>
    <property type="match status" value="1"/>
</dbReference>
<dbReference type="InterPro" id="IPR055053">
    <property type="entry name" value="SNaCT11"/>
</dbReference>
<keyword evidence="2" id="KW-0418">Kinase</keyword>
<dbReference type="Pfam" id="PF05729">
    <property type="entry name" value="NACHT"/>
    <property type="match status" value="1"/>
</dbReference>
<name>A0A223N2Y9_9VIBR</name>
<evidence type="ECO:0000313" key="3">
    <source>
        <dbReference type="Proteomes" id="UP000215148"/>
    </source>
</evidence>
<gene>
    <name evidence="2" type="ORF">CCZ37_16665</name>
</gene>
<dbReference type="InterPro" id="IPR007111">
    <property type="entry name" value="NACHT_NTPase"/>
</dbReference>
<organism evidence="2 3">
    <name type="scientific">Vibrio qinghaiensis</name>
    <dbReference type="NCBI Taxonomy" id="2025808"/>
    <lineage>
        <taxon>Bacteria</taxon>
        <taxon>Pseudomonadati</taxon>
        <taxon>Pseudomonadota</taxon>
        <taxon>Gammaproteobacteria</taxon>
        <taxon>Vibrionales</taxon>
        <taxon>Vibrionaceae</taxon>
        <taxon>Vibrio</taxon>
    </lineage>
</organism>
<dbReference type="Proteomes" id="UP000215148">
    <property type="component" value="Chromosome 2"/>
</dbReference>
<dbReference type="EMBL" id="CP022742">
    <property type="protein sequence ID" value="ASU24138.1"/>
    <property type="molecule type" value="Genomic_DNA"/>
</dbReference>